<dbReference type="Proteomes" id="UP000799441">
    <property type="component" value="Unassembled WGS sequence"/>
</dbReference>
<reference evidence="2" key="1">
    <citation type="journal article" date="2020" name="Stud. Mycol.">
        <title>101 Dothideomycetes genomes: a test case for predicting lifestyles and emergence of pathogens.</title>
        <authorList>
            <person name="Haridas S."/>
            <person name="Albert R."/>
            <person name="Binder M."/>
            <person name="Bloem J."/>
            <person name="Labutti K."/>
            <person name="Salamov A."/>
            <person name="Andreopoulos B."/>
            <person name="Baker S."/>
            <person name="Barry K."/>
            <person name="Bills G."/>
            <person name="Bluhm B."/>
            <person name="Cannon C."/>
            <person name="Castanera R."/>
            <person name="Culley D."/>
            <person name="Daum C."/>
            <person name="Ezra D."/>
            <person name="Gonzalez J."/>
            <person name="Henrissat B."/>
            <person name="Kuo A."/>
            <person name="Liang C."/>
            <person name="Lipzen A."/>
            <person name="Lutzoni F."/>
            <person name="Magnuson J."/>
            <person name="Mondo S."/>
            <person name="Nolan M."/>
            <person name="Ohm R."/>
            <person name="Pangilinan J."/>
            <person name="Park H.-J."/>
            <person name="Ramirez L."/>
            <person name="Alfaro M."/>
            <person name="Sun H."/>
            <person name="Tritt A."/>
            <person name="Yoshinaga Y."/>
            <person name="Zwiers L.-H."/>
            <person name="Turgeon B."/>
            <person name="Goodwin S."/>
            <person name="Spatafora J."/>
            <person name="Crous P."/>
            <person name="Grigoriev I."/>
        </authorList>
    </citation>
    <scope>NUCLEOTIDE SEQUENCE</scope>
    <source>
        <strain evidence="2">CBS 116435</strain>
    </source>
</reference>
<evidence type="ECO:0000313" key="3">
    <source>
        <dbReference type="Proteomes" id="UP000799441"/>
    </source>
</evidence>
<evidence type="ECO:0000256" key="1">
    <source>
        <dbReference type="SAM" id="MobiDB-lite"/>
    </source>
</evidence>
<keyword evidence="3" id="KW-1185">Reference proteome</keyword>
<accession>A0A9P4Q5L3</accession>
<dbReference type="EMBL" id="MU003822">
    <property type="protein sequence ID" value="KAF2718579.1"/>
    <property type="molecule type" value="Genomic_DNA"/>
</dbReference>
<dbReference type="AlphaFoldDB" id="A0A9P4Q5L3"/>
<feature type="region of interest" description="Disordered" evidence="1">
    <location>
        <begin position="15"/>
        <end position="62"/>
    </location>
</feature>
<sequence>MASVTSWLGACTVSTQASPSSFLESPVSSRKSPSPCPLHLAERESEREGQSPSPQKDWQRRPAVTRISKILLFSLNSPTYPSTTKKINCS</sequence>
<name>A0A9P4Q5L3_9PEZI</name>
<feature type="compositionally biased region" description="Basic and acidic residues" evidence="1">
    <location>
        <begin position="40"/>
        <end position="49"/>
    </location>
</feature>
<protein>
    <submittedName>
        <fullName evidence="2">Uncharacterized protein</fullName>
    </submittedName>
</protein>
<feature type="compositionally biased region" description="Low complexity" evidence="1">
    <location>
        <begin position="18"/>
        <end position="29"/>
    </location>
</feature>
<comment type="caution">
    <text evidence="2">The sequence shown here is derived from an EMBL/GenBank/DDBJ whole genome shotgun (WGS) entry which is preliminary data.</text>
</comment>
<evidence type="ECO:0000313" key="2">
    <source>
        <dbReference type="EMBL" id="KAF2718579.1"/>
    </source>
</evidence>
<gene>
    <name evidence="2" type="ORF">K431DRAFT_127891</name>
</gene>
<organism evidence="2 3">
    <name type="scientific">Polychaeton citri CBS 116435</name>
    <dbReference type="NCBI Taxonomy" id="1314669"/>
    <lineage>
        <taxon>Eukaryota</taxon>
        <taxon>Fungi</taxon>
        <taxon>Dikarya</taxon>
        <taxon>Ascomycota</taxon>
        <taxon>Pezizomycotina</taxon>
        <taxon>Dothideomycetes</taxon>
        <taxon>Dothideomycetidae</taxon>
        <taxon>Capnodiales</taxon>
        <taxon>Capnodiaceae</taxon>
        <taxon>Polychaeton</taxon>
    </lineage>
</organism>
<proteinExistence type="predicted"/>